<protein>
    <recommendedName>
        <fullName evidence="4">DUF7137 domain-containing protein</fullName>
    </recommendedName>
</protein>
<dbReference type="PANTHER" id="PTHR42028:SF1">
    <property type="entry name" value="YALI0E30657P"/>
    <property type="match status" value="1"/>
</dbReference>
<comment type="caution">
    <text evidence="5">The sequence shown here is derived from an EMBL/GenBank/DDBJ whole genome shotgun (WGS) entry which is preliminary data.</text>
</comment>
<reference evidence="5 6" key="1">
    <citation type="journal article" date="2017" name="Mycologia">
        <title>Bifiguratus adelaidae, gen. et sp. nov., a new member of Mucoromycotina in endophytic and soil-dwelling habitats.</title>
        <authorList>
            <person name="Torres-Cruz T.J."/>
            <person name="Billingsley Tobias T.L."/>
            <person name="Almatruk M."/>
            <person name="Hesse C."/>
            <person name="Kuske C.R."/>
            <person name="Desiro A."/>
            <person name="Benucci G.M."/>
            <person name="Bonito G."/>
            <person name="Stajich J.E."/>
            <person name="Dunlap C."/>
            <person name="Arnold A.E."/>
            <person name="Porras-Alfaro A."/>
        </authorList>
    </citation>
    <scope>NUCLEOTIDE SEQUENCE [LARGE SCALE GENOMIC DNA]</scope>
    <source>
        <strain evidence="5 6">AZ0501</strain>
    </source>
</reference>
<feature type="compositionally biased region" description="Low complexity" evidence="1">
    <location>
        <begin position="52"/>
        <end position="79"/>
    </location>
</feature>
<accession>A0A261Y181</accession>
<evidence type="ECO:0000256" key="1">
    <source>
        <dbReference type="SAM" id="MobiDB-lite"/>
    </source>
</evidence>
<dbReference type="PANTHER" id="PTHR42028">
    <property type="entry name" value="CHROMOSOME 1, WHOLE GENOME SHOTGUN SEQUENCE"/>
    <property type="match status" value="1"/>
</dbReference>
<evidence type="ECO:0000259" key="4">
    <source>
        <dbReference type="Pfam" id="PF23585"/>
    </source>
</evidence>
<evidence type="ECO:0000256" key="3">
    <source>
        <dbReference type="SAM" id="SignalP"/>
    </source>
</evidence>
<dbReference type="EMBL" id="MVBO01000043">
    <property type="protein sequence ID" value="OZJ04375.1"/>
    <property type="molecule type" value="Genomic_DNA"/>
</dbReference>
<keyword evidence="2" id="KW-0472">Membrane</keyword>
<name>A0A261Y181_9FUNG</name>
<dbReference type="Pfam" id="PF23585">
    <property type="entry name" value="DUF7137"/>
    <property type="match status" value="1"/>
</dbReference>
<feature type="domain" description="DUF7137" evidence="4">
    <location>
        <begin position="104"/>
        <end position="234"/>
    </location>
</feature>
<evidence type="ECO:0000313" key="5">
    <source>
        <dbReference type="EMBL" id="OZJ04375.1"/>
    </source>
</evidence>
<feature type="region of interest" description="Disordered" evidence="1">
    <location>
        <begin position="31"/>
        <end position="99"/>
    </location>
</feature>
<organism evidence="5 6">
    <name type="scientific">Bifiguratus adelaidae</name>
    <dbReference type="NCBI Taxonomy" id="1938954"/>
    <lineage>
        <taxon>Eukaryota</taxon>
        <taxon>Fungi</taxon>
        <taxon>Fungi incertae sedis</taxon>
        <taxon>Mucoromycota</taxon>
        <taxon>Mucoromycotina</taxon>
        <taxon>Endogonomycetes</taxon>
        <taxon>Endogonales</taxon>
        <taxon>Endogonales incertae sedis</taxon>
        <taxon>Bifiguratus</taxon>
    </lineage>
</organism>
<keyword evidence="6" id="KW-1185">Reference proteome</keyword>
<keyword evidence="2" id="KW-0812">Transmembrane</keyword>
<feature type="chain" id="PRO_5012040199" description="DUF7137 domain-containing protein" evidence="3">
    <location>
        <begin position="23"/>
        <end position="271"/>
    </location>
</feature>
<dbReference type="AlphaFoldDB" id="A0A261Y181"/>
<proteinExistence type="predicted"/>
<keyword evidence="2" id="KW-1133">Transmembrane helix</keyword>
<dbReference type="InterPro" id="IPR055561">
    <property type="entry name" value="DUF7137"/>
</dbReference>
<dbReference type="Proteomes" id="UP000242875">
    <property type="component" value="Unassembled WGS sequence"/>
</dbReference>
<sequence length="271" mass="27990">MLMRITISIWLAVLCLAQGISGARLEKRQATPVGATPSSTPSQNIPTPTPAPASGSTPVTAIATNSGSALPSGSGAATSNAPQSGGSGTNIAGLPTSASFGNSVQPGQVQWITPIPNQTFAPLAKMGANVTFSWTYTDLLVQPQNLTLQAVGPGTETWSVTAMPGLASSVVWNLANVPQTQPLVEGYYTMQLFDQRGPSAWPSGGWLEPNTRLTIGIYSPQPYQTSTSSGNCATCYTGSGSAGLSDLLMPYTFTFGIALLSSAVILRGMFQ</sequence>
<gene>
    <name evidence="5" type="ORF">BZG36_03198</name>
</gene>
<evidence type="ECO:0000313" key="6">
    <source>
        <dbReference type="Proteomes" id="UP000242875"/>
    </source>
</evidence>
<evidence type="ECO:0000256" key="2">
    <source>
        <dbReference type="SAM" id="Phobius"/>
    </source>
</evidence>
<feature type="signal peptide" evidence="3">
    <location>
        <begin position="1"/>
        <end position="22"/>
    </location>
</feature>
<feature type="transmembrane region" description="Helical" evidence="2">
    <location>
        <begin position="248"/>
        <end position="270"/>
    </location>
</feature>
<feature type="compositionally biased region" description="Polar residues" evidence="1">
    <location>
        <begin position="36"/>
        <end position="45"/>
    </location>
</feature>
<dbReference type="OrthoDB" id="2435509at2759"/>
<keyword evidence="3" id="KW-0732">Signal</keyword>